<gene>
    <name evidence="2" type="ORF">EZJ55_22575</name>
</gene>
<organism evidence="2 3">
    <name type="scientific">Microcystis aeruginosa EAWAG127a</name>
    <dbReference type="NCBI Taxonomy" id="2529855"/>
    <lineage>
        <taxon>Bacteria</taxon>
        <taxon>Bacillati</taxon>
        <taxon>Cyanobacteriota</taxon>
        <taxon>Cyanophyceae</taxon>
        <taxon>Oscillatoriophycideae</taxon>
        <taxon>Chroococcales</taxon>
        <taxon>Microcystaceae</taxon>
        <taxon>Microcystis</taxon>
    </lineage>
</organism>
<reference evidence="3" key="1">
    <citation type="submission" date="2019-04" db="EMBL/GenBank/DDBJ databases">
        <title>Microviridin 1777: A Toxic Chymotrypsin Inhibitor Discovered by a Metabologenomic Approach.</title>
        <authorList>
            <person name="Sieber S."/>
            <person name="Grendelmeier S.M."/>
            <person name="Harris L.A."/>
            <person name="Mitchell D.A."/>
            <person name="Gademann K."/>
        </authorList>
    </citation>
    <scope>NUCLEOTIDE SEQUENCE [LARGE SCALE GENOMIC DNA]</scope>
    <source>
        <strain evidence="3">EAWAG127a</strain>
    </source>
</reference>
<accession>A0A5J5LZ31</accession>
<feature type="domain" description="Trypsin-co-occurring" evidence="1">
    <location>
        <begin position="15"/>
        <end position="108"/>
    </location>
</feature>
<evidence type="ECO:0000313" key="3">
    <source>
        <dbReference type="Proteomes" id="UP000325636"/>
    </source>
</evidence>
<dbReference type="Pfam" id="PF19493">
    <property type="entry name" value="Trypco1"/>
    <property type="match status" value="1"/>
</dbReference>
<dbReference type="Proteomes" id="UP000325636">
    <property type="component" value="Unassembled WGS sequence"/>
</dbReference>
<dbReference type="InterPro" id="IPR045794">
    <property type="entry name" value="Trypco1"/>
</dbReference>
<dbReference type="RefSeq" id="WP_150978271.1">
    <property type="nucleotide sequence ID" value="NZ_SRLN01000012.1"/>
</dbReference>
<name>A0A5J5LZ31_MICAE</name>
<dbReference type="EMBL" id="SRLN01000012">
    <property type="protein sequence ID" value="KAB0242922.1"/>
    <property type="molecule type" value="Genomic_DNA"/>
</dbReference>
<protein>
    <recommendedName>
        <fullName evidence="1">Trypsin-co-occurring domain-containing protein</fullName>
    </recommendedName>
</protein>
<proteinExistence type="predicted"/>
<evidence type="ECO:0000313" key="2">
    <source>
        <dbReference type="EMBL" id="KAB0242922.1"/>
    </source>
</evidence>
<comment type="caution">
    <text evidence="2">The sequence shown here is derived from an EMBL/GenBank/DDBJ whole genome shotgun (WGS) entry which is preliminary data.</text>
</comment>
<sequence length="113" mass="12420">MIFLPGVNFVPTKLIQLEDGTLVEVDVTADQARQISGGFADKVSSTFDKIQPLLVKICRPVTDAWQEINQDMNIDQAEIQLGLSFEGEGNLYITKAKGNANLTIKLTLKPKSN</sequence>
<evidence type="ECO:0000259" key="1">
    <source>
        <dbReference type="Pfam" id="PF19493"/>
    </source>
</evidence>
<dbReference type="AlphaFoldDB" id="A0A5J5LZ31"/>
<dbReference type="NCBIfam" id="NF041216">
    <property type="entry name" value="CU044_2847_fam"/>
    <property type="match status" value="1"/>
</dbReference>